<sequence length="145" mass="15293">MGIIVAHSLGSLPLVAAGLLQTTNWEGSPNNNWYEIPSANWGASWATYPGTVKSANGLVISGSGLATVKLTTQTSSGTGSRLGRYKINGVANSEDTTLNTANPYVQTFTNVQLNDGDIVIPEYRNNGSISSQRTFSACSIEIIPN</sequence>
<protein>
    <submittedName>
        <fullName evidence="1">Secreted protein</fullName>
    </submittedName>
</protein>
<evidence type="ECO:0000313" key="2">
    <source>
        <dbReference type="Proteomes" id="UP001057233"/>
    </source>
</evidence>
<dbReference type="EMBL" id="ON191531">
    <property type="protein sequence ID" value="URG17401.1"/>
    <property type="molecule type" value="Genomic_DNA"/>
</dbReference>
<organism evidence="1 2">
    <name type="scientific">Rhodococcus phage Mbo2</name>
    <dbReference type="NCBI Taxonomy" id="2936911"/>
    <lineage>
        <taxon>Viruses</taxon>
        <taxon>Duplodnaviria</taxon>
        <taxon>Heunggongvirae</taxon>
        <taxon>Uroviricota</taxon>
        <taxon>Caudoviricetes</taxon>
        <taxon>Caudoviricetes incertae sedis</taxon>
        <taxon>Mboduovirus</taxon>
        <taxon>Mboduovirus mbo2</taxon>
    </lineage>
</organism>
<keyword evidence="2" id="KW-1185">Reference proteome</keyword>
<gene>
    <name evidence="1" type="ORF">Mbo2_031</name>
</gene>
<dbReference type="Proteomes" id="UP001057233">
    <property type="component" value="Segment"/>
</dbReference>
<reference evidence="1" key="1">
    <citation type="submission" date="2022-04" db="EMBL/GenBank/DDBJ databases">
        <authorList>
            <person name="Hwangbo M."/>
            <person name="Wang B."/>
            <person name="Gill J.J."/>
            <person name="Chu K.-H."/>
            <person name="Young R."/>
        </authorList>
    </citation>
    <scope>NUCLEOTIDE SEQUENCE</scope>
</reference>
<proteinExistence type="predicted"/>
<accession>A0A9E7IPK3</accession>
<evidence type="ECO:0000313" key="1">
    <source>
        <dbReference type="EMBL" id="URG17401.1"/>
    </source>
</evidence>
<name>A0A9E7IPK3_9CAUD</name>